<dbReference type="Gene3D" id="2.20.70.10">
    <property type="match status" value="1"/>
</dbReference>
<dbReference type="EMBL" id="ML975259">
    <property type="protein sequence ID" value="KAF1837652.1"/>
    <property type="molecule type" value="Genomic_DNA"/>
</dbReference>
<feature type="compositionally biased region" description="Low complexity" evidence="1">
    <location>
        <begin position="136"/>
        <end position="145"/>
    </location>
</feature>
<accession>A0A6A5KNW4</accession>
<dbReference type="Proteomes" id="UP000800040">
    <property type="component" value="Unassembled WGS sequence"/>
</dbReference>
<feature type="compositionally biased region" description="Polar residues" evidence="1">
    <location>
        <begin position="26"/>
        <end position="43"/>
    </location>
</feature>
<organism evidence="3 4">
    <name type="scientific">Decorospora gaudefroyi</name>
    <dbReference type="NCBI Taxonomy" id="184978"/>
    <lineage>
        <taxon>Eukaryota</taxon>
        <taxon>Fungi</taxon>
        <taxon>Dikarya</taxon>
        <taxon>Ascomycota</taxon>
        <taxon>Pezizomycotina</taxon>
        <taxon>Dothideomycetes</taxon>
        <taxon>Pleosporomycetidae</taxon>
        <taxon>Pleosporales</taxon>
        <taxon>Pleosporineae</taxon>
        <taxon>Pleosporaceae</taxon>
        <taxon>Decorospora</taxon>
    </lineage>
</organism>
<dbReference type="PROSITE" id="PS50020">
    <property type="entry name" value="WW_DOMAIN_2"/>
    <property type="match status" value="1"/>
</dbReference>
<protein>
    <recommendedName>
        <fullName evidence="2">WW domain-containing protein</fullName>
    </recommendedName>
</protein>
<proteinExistence type="predicted"/>
<evidence type="ECO:0000313" key="4">
    <source>
        <dbReference type="Proteomes" id="UP000800040"/>
    </source>
</evidence>
<evidence type="ECO:0000313" key="3">
    <source>
        <dbReference type="EMBL" id="KAF1837652.1"/>
    </source>
</evidence>
<evidence type="ECO:0000259" key="2">
    <source>
        <dbReference type="PROSITE" id="PS50020"/>
    </source>
</evidence>
<sequence>MSFETYVQRADNFITKQMNKLEQRQRSGSNNKPTLRASGYNQIPLSSQPQPHYSHPSAYHHPASSPPLAPHGWTREYDAHSQRWYYVERSSGRSQWAPPAYAPPQPPRASTFQAMPSPHHQYTREDEERGAARPVSSGNGMRASGSGSGSLGLHTQLAPGTHLDMKTGKVVGSMFPEGQTHESWRQELQRL</sequence>
<feature type="compositionally biased region" description="Low complexity" evidence="1">
    <location>
        <begin position="44"/>
        <end position="63"/>
    </location>
</feature>
<feature type="compositionally biased region" description="Basic and acidic residues" evidence="1">
    <location>
        <begin position="122"/>
        <end position="131"/>
    </location>
</feature>
<reference evidence="3" key="1">
    <citation type="submission" date="2020-01" db="EMBL/GenBank/DDBJ databases">
        <authorList>
            <consortium name="DOE Joint Genome Institute"/>
            <person name="Haridas S."/>
            <person name="Albert R."/>
            <person name="Binder M."/>
            <person name="Bloem J."/>
            <person name="Labutti K."/>
            <person name="Salamov A."/>
            <person name="Andreopoulos B."/>
            <person name="Baker S.E."/>
            <person name="Barry K."/>
            <person name="Bills G."/>
            <person name="Bluhm B.H."/>
            <person name="Cannon C."/>
            <person name="Castanera R."/>
            <person name="Culley D.E."/>
            <person name="Daum C."/>
            <person name="Ezra D."/>
            <person name="Gonzalez J.B."/>
            <person name="Henrissat B."/>
            <person name="Kuo A."/>
            <person name="Liang C."/>
            <person name="Lipzen A."/>
            <person name="Lutzoni F."/>
            <person name="Magnuson J."/>
            <person name="Mondo S."/>
            <person name="Nolan M."/>
            <person name="Ohm R."/>
            <person name="Pangilinan J."/>
            <person name="Park H.-J."/>
            <person name="Ramirez L."/>
            <person name="Alfaro M."/>
            <person name="Sun H."/>
            <person name="Tritt A."/>
            <person name="Yoshinaga Y."/>
            <person name="Zwiers L.-H."/>
            <person name="Turgeon B.G."/>
            <person name="Goodwin S.B."/>
            <person name="Spatafora J.W."/>
            <person name="Crous P.W."/>
            <person name="Grigoriev I.V."/>
        </authorList>
    </citation>
    <scope>NUCLEOTIDE SEQUENCE</scope>
    <source>
        <strain evidence="3">P77</strain>
    </source>
</reference>
<dbReference type="PROSITE" id="PS01159">
    <property type="entry name" value="WW_DOMAIN_1"/>
    <property type="match status" value="1"/>
</dbReference>
<gene>
    <name evidence="3" type="ORF">BDW02DRAFT_565763</name>
</gene>
<feature type="region of interest" description="Disordered" evidence="1">
    <location>
        <begin position="17"/>
        <end position="74"/>
    </location>
</feature>
<dbReference type="AlphaFoldDB" id="A0A6A5KNW4"/>
<dbReference type="SUPFAM" id="SSF51045">
    <property type="entry name" value="WW domain"/>
    <property type="match status" value="1"/>
</dbReference>
<dbReference type="InterPro" id="IPR001202">
    <property type="entry name" value="WW_dom"/>
</dbReference>
<evidence type="ECO:0000256" key="1">
    <source>
        <dbReference type="SAM" id="MobiDB-lite"/>
    </source>
</evidence>
<feature type="domain" description="WW" evidence="2">
    <location>
        <begin position="67"/>
        <end position="101"/>
    </location>
</feature>
<feature type="region of interest" description="Disordered" evidence="1">
    <location>
        <begin position="93"/>
        <end position="155"/>
    </location>
</feature>
<name>A0A6A5KNW4_9PLEO</name>
<dbReference type="InterPro" id="IPR036020">
    <property type="entry name" value="WW_dom_sf"/>
</dbReference>
<keyword evidence="4" id="KW-1185">Reference proteome</keyword>
<dbReference type="OrthoDB" id="2444812at2759"/>